<evidence type="ECO:0000259" key="3">
    <source>
        <dbReference type="Pfam" id="PF09331"/>
    </source>
</evidence>
<gene>
    <name evidence="4" type="ORF">R3W88_000818</name>
</gene>
<dbReference type="AlphaFoldDB" id="A0AAV9MGR3"/>
<evidence type="ECO:0000313" key="5">
    <source>
        <dbReference type="Proteomes" id="UP001311915"/>
    </source>
</evidence>
<accession>A0AAV9MGR3</accession>
<organism evidence="4 5">
    <name type="scientific">Solanum pinnatisectum</name>
    <name type="common">tansyleaf nightshade</name>
    <dbReference type="NCBI Taxonomy" id="50273"/>
    <lineage>
        <taxon>Eukaryota</taxon>
        <taxon>Viridiplantae</taxon>
        <taxon>Streptophyta</taxon>
        <taxon>Embryophyta</taxon>
        <taxon>Tracheophyta</taxon>
        <taxon>Spermatophyta</taxon>
        <taxon>Magnoliopsida</taxon>
        <taxon>eudicotyledons</taxon>
        <taxon>Gunneridae</taxon>
        <taxon>Pentapetalae</taxon>
        <taxon>asterids</taxon>
        <taxon>lamiids</taxon>
        <taxon>Solanales</taxon>
        <taxon>Solanaceae</taxon>
        <taxon>Solanoideae</taxon>
        <taxon>Solaneae</taxon>
        <taxon>Solanum</taxon>
    </lineage>
</organism>
<evidence type="ECO:0000256" key="1">
    <source>
        <dbReference type="SAM" id="Coils"/>
    </source>
</evidence>
<dbReference type="EMBL" id="JAWPEI010000001">
    <property type="protein sequence ID" value="KAK4737121.1"/>
    <property type="molecule type" value="Genomic_DNA"/>
</dbReference>
<comment type="caution">
    <text evidence="4">The sequence shown here is derived from an EMBL/GenBank/DDBJ whole genome shotgun (WGS) entry which is preliminary data.</text>
</comment>
<dbReference type="InterPro" id="IPR015410">
    <property type="entry name" value="DUF1985"/>
</dbReference>
<dbReference type="PANTHER" id="PTHR48449">
    <property type="entry name" value="DUF1985 DOMAIN-CONTAINING PROTEIN"/>
    <property type="match status" value="1"/>
</dbReference>
<evidence type="ECO:0000256" key="2">
    <source>
        <dbReference type="SAM" id="MobiDB-lite"/>
    </source>
</evidence>
<keyword evidence="5" id="KW-1185">Reference proteome</keyword>
<sequence length="543" mass="62228">MKLRKKNKKKNEVEDDGIKIVNAHTLPFVHNVLLAKDVNNNIALKLVKLYEDIEAFNNYPWGHDIYELTVKFLLAPFSPKTNNLFGFPWAFIAFEAITHLRHQVTAEEEISSLRILRWLRAKNIKNPPNLFNPPHDAVVHPWLVPTEKEMQMSYLITLGFVETLFDSVVDIVKRELLGATTIKISRLDDHQLVVFNEDDLVDAAVRAGVNISAGPGIGIGVGYGVQSVRATFCSRYSGFLCEKCKKHNESYIMYLQTLSQAVNEFKNKTGVKVIPSKNVRDPYTPQAKRRKKPFIKAMQNLKKKIFGELPMAIGEKQLELKHVNLYKNYSLVMNIIRVYIYCCGIVKVSLYRDKIKDTDKIIFCDHCSSMTQGFRRQNQNIDRLEKEKEKLTQYVHSLEERIKMILQSNINQTIPLQKTDNSKSSPSHSKMDKMGVHSPKNVERVIVLAKDTASPVQTVTGKDLSNPLMADTLLKSVRILPASFKNIATTGTETSKKNKSFLLKRKKDKRIERLIQSSLYKLLSEKTKEVIQEHPTRTRTNKF</sequence>
<name>A0AAV9MGR3_9SOLN</name>
<protein>
    <recommendedName>
        <fullName evidence="3">DUF1985 domain-containing protein</fullName>
    </recommendedName>
</protein>
<feature type="region of interest" description="Disordered" evidence="2">
    <location>
        <begin position="416"/>
        <end position="436"/>
    </location>
</feature>
<feature type="compositionally biased region" description="Polar residues" evidence="2">
    <location>
        <begin position="416"/>
        <end position="428"/>
    </location>
</feature>
<evidence type="ECO:0000313" key="4">
    <source>
        <dbReference type="EMBL" id="KAK4737121.1"/>
    </source>
</evidence>
<feature type="domain" description="DUF1985" evidence="3">
    <location>
        <begin position="21"/>
        <end position="71"/>
    </location>
</feature>
<keyword evidence="1" id="KW-0175">Coiled coil</keyword>
<dbReference type="Proteomes" id="UP001311915">
    <property type="component" value="Unassembled WGS sequence"/>
</dbReference>
<dbReference type="PANTHER" id="PTHR48449:SF1">
    <property type="entry name" value="DUF1985 DOMAIN-CONTAINING PROTEIN"/>
    <property type="match status" value="1"/>
</dbReference>
<dbReference type="Pfam" id="PF09331">
    <property type="entry name" value="DUF1985"/>
    <property type="match status" value="1"/>
</dbReference>
<reference evidence="4 5" key="1">
    <citation type="submission" date="2023-10" db="EMBL/GenBank/DDBJ databases">
        <title>Genome-Wide Identification Analysis in wild type Solanum Pinnatisectum Reveals Some Genes Defensing Phytophthora Infestans.</title>
        <authorList>
            <person name="Sun C."/>
        </authorList>
    </citation>
    <scope>NUCLEOTIDE SEQUENCE [LARGE SCALE GENOMIC DNA]</scope>
    <source>
        <strain evidence="4">LQN</strain>
        <tissue evidence="4">Leaf</tissue>
    </source>
</reference>
<feature type="coiled-coil region" evidence="1">
    <location>
        <begin position="374"/>
        <end position="401"/>
    </location>
</feature>
<proteinExistence type="predicted"/>